<evidence type="ECO:0000259" key="5">
    <source>
        <dbReference type="Pfam" id="PF13359"/>
    </source>
</evidence>
<feature type="non-terminal residue" evidence="7">
    <location>
        <position position="191"/>
    </location>
</feature>
<evidence type="ECO:0000256" key="1">
    <source>
        <dbReference type="ARBA" id="ARBA00001968"/>
    </source>
</evidence>
<name>A0ABR8YD86_9BACT</name>
<dbReference type="RefSeq" id="WP_191765607.1">
    <property type="nucleotide sequence ID" value="NZ_JACSPP010000154.1"/>
</dbReference>
<evidence type="ECO:0000313" key="8">
    <source>
        <dbReference type="Proteomes" id="UP000620874"/>
    </source>
</evidence>
<evidence type="ECO:0000256" key="3">
    <source>
        <dbReference type="SAM" id="MobiDB-lite"/>
    </source>
</evidence>
<protein>
    <submittedName>
        <fullName evidence="7">Transposase family protein</fullName>
    </submittedName>
</protein>
<feature type="compositionally biased region" description="Basic and acidic residues" evidence="3">
    <location>
        <begin position="143"/>
        <end position="161"/>
    </location>
</feature>
<feature type="non-terminal residue" evidence="7">
    <location>
        <position position="1"/>
    </location>
</feature>
<dbReference type="InterPro" id="IPR027806">
    <property type="entry name" value="HARBI1_dom"/>
</dbReference>
<feature type="domain" description="DDE Tnp4" evidence="5">
    <location>
        <begin position="141"/>
        <end position="190"/>
    </location>
</feature>
<organism evidence="7 8">
    <name type="scientific">Phocaeicola intestinalis</name>
    <dbReference type="NCBI Taxonomy" id="2762212"/>
    <lineage>
        <taxon>Bacteria</taxon>
        <taxon>Pseudomonadati</taxon>
        <taxon>Bacteroidota</taxon>
        <taxon>Bacteroidia</taxon>
        <taxon>Bacteroidales</taxon>
        <taxon>Bacteroidaceae</taxon>
        <taxon>Phocaeicola</taxon>
    </lineage>
</organism>
<keyword evidence="4" id="KW-0472">Membrane</keyword>
<feature type="domain" description="Transposase Helix-turn-helix" evidence="6">
    <location>
        <begin position="59"/>
        <end position="109"/>
    </location>
</feature>
<sequence>HKDNSKSFRALTGVSHEQFCALLPYFEAAHEDYLSEYEMTGERRSGKRRSPSIYKNSPLPSISDRLFFILVYLKNNPLQEYHAACFGMNQKHCNIFIHCLTKILRLSLKAKGLVPAETDKELAERLAELSKEGDKPVLLHDGTEREIPRPADRDMQKERYSGKKKRHTVKNAVIVTMACLVIFVSQTVSGK</sequence>
<keyword evidence="4" id="KW-1133">Transmembrane helix</keyword>
<dbReference type="Pfam" id="PF13613">
    <property type="entry name" value="HTH_Tnp_4"/>
    <property type="match status" value="1"/>
</dbReference>
<dbReference type="EMBL" id="JACSPP010000154">
    <property type="protein sequence ID" value="MBD8042178.1"/>
    <property type="molecule type" value="Genomic_DNA"/>
</dbReference>
<keyword evidence="8" id="KW-1185">Reference proteome</keyword>
<evidence type="ECO:0000256" key="2">
    <source>
        <dbReference type="ARBA" id="ARBA00022723"/>
    </source>
</evidence>
<evidence type="ECO:0000259" key="6">
    <source>
        <dbReference type="Pfam" id="PF13613"/>
    </source>
</evidence>
<reference evidence="7 8" key="1">
    <citation type="submission" date="2020-08" db="EMBL/GenBank/DDBJ databases">
        <title>A Genomic Blueprint of the Chicken Gut Microbiome.</title>
        <authorList>
            <person name="Gilroy R."/>
            <person name="Ravi A."/>
            <person name="Getino M."/>
            <person name="Pursley I."/>
            <person name="Horton D.L."/>
            <person name="Alikhan N.-F."/>
            <person name="Baker D."/>
            <person name="Gharbi K."/>
            <person name="Hall N."/>
            <person name="Watson M."/>
            <person name="Adriaenssens E.M."/>
            <person name="Foster-Nyarko E."/>
            <person name="Jarju S."/>
            <person name="Secka A."/>
            <person name="Antonio M."/>
            <person name="Oren A."/>
            <person name="Chaudhuri R."/>
            <person name="La Ragione R.M."/>
            <person name="Hildebrand F."/>
            <person name="Pallen M.J."/>
        </authorList>
    </citation>
    <scope>NUCLEOTIDE SEQUENCE [LARGE SCALE GENOMIC DNA]</scope>
    <source>
        <strain evidence="7 8">Sa1CVN1</strain>
    </source>
</reference>
<comment type="caution">
    <text evidence="7">The sequence shown here is derived from an EMBL/GenBank/DDBJ whole genome shotgun (WGS) entry which is preliminary data.</text>
</comment>
<accession>A0ABR8YD86</accession>
<proteinExistence type="predicted"/>
<feature type="transmembrane region" description="Helical" evidence="4">
    <location>
        <begin position="169"/>
        <end position="188"/>
    </location>
</feature>
<keyword evidence="2" id="KW-0479">Metal-binding</keyword>
<dbReference type="Proteomes" id="UP000620874">
    <property type="component" value="Unassembled WGS sequence"/>
</dbReference>
<gene>
    <name evidence="7" type="ORF">H9625_17455</name>
</gene>
<dbReference type="Pfam" id="PF13359">
    <property type="entry name" value="DDE_Tnp_4"/>
    <property type="match status" value="1"/>
</dbReference>
<keyword evidence="4" id="KW-0812">Transmembrane</keyword>
<dbReference type="InterPro" id="IPR027805">
    <property type="entry name" value="Transposase_HTH_dom"/>
</dbReference>
<evidence type="ECO:0000313" key="7">
    <source>
        <dbReference type="EMBL" id="MBD8042178.1"/>
    </source>
</evidence>
<comment type="cofactor">
    <cofactor evidence="1">
        <name>a divalent metal cation</name>
        <dbReference type="ChEBI" id="CHEBI:60240"/>
    </cofactor>
</comment>
<feature type="region of interest" description="Disordered" evidence="3">
    <location>
        <begin position="143"/>
        <end position="162"/>
    </location>
</feature>
<evidence type="ECO:0000256" key="4">
    <source>
        <dbReference type="SAM" id="Phobius"/>
    </source>
</evidence>